<feature type="domain" description="DUF6471" evidence="1">
    <location>
        <begin position="6"/>
        <end position="70"/>
    </location>
</feature>
<sequence>MGTMDWNKLASGMLKAELKRRNISYEQLVTLLNTIDVHETHASILNKMSRGAFQFAFFLQCAAAIGMTNLRLDDLAPTTPDAKSR</sequence>
<proteinExistence type="predicted"/>
<evidence type="ECO:0000313" key="3">
    <source>
        <dbReference type="Proteomes" id="UP000002770"/>
    </source>
</evidence>
<dbReference type="Pfam" id="PF20075">
    <property type="entry name" value="DUF6471"/>
    <property type="match status" value="1"/>
</dbReference>
<name>G9EME2_9GAMM</name>
<dbReference type="Proteomes" id="UP000002770">
    <property type="component" value="Unassembled WGS sequence"/>
</dbReference>
<dbReference type="InParanoid" id="G9EME2"/>
<gene>
    <name evidence="2" type="ORF">LDG_6408</name>
</gene>
<dbReference type="STRING" id="658187.LDG_6408"/>
<protein>
    <recommendedName>
        <fullName evidence="1">DUF6471 domain-containing protein</fullName>
    </recommendedName>
</protein>
<accession>G9EME2</accession>
<dbReference type="InterPro" id="IPR045526">
    <property type="entry name" value="DUF6471"/>
</dbReference>
<dbReference type="EMBL" id="JH413812">
    <property type="protein sequence ID" value="EHL31555.1"/>
    <property type="molecule type" value="Genomic_DNA"/>
</dbReference>
<evidence type="ECO:0000259" key="1">
    <source>
        <dbReference type="Pfam" id="PF20075"/>
    </source>
</evidence>
<organism evidence="2 3">
    <name type="scientific">Legionella drancourtii LLAP12</name>
    <dbReference type="NCBI Taxonomy" id="658187"/>
    <lineage>
        <taxon>Bacteria</taxon>
        <taxon>Pseudomonadati</taxon>
        <taxon>Pseudomonadota</taxon>
        <taxon>Gammaproteobacteria</taxon>
        <taxon>Legionellales</taxon>
        <taxon>Legionellaceae</taxon>
        <taxon>Legionella</taxon>
    </lineage>
</organism>
<evidence type="ECO:0000313" key="2">
    <source>
        <dbReference type="EMBL" id="EHL31555.1"/>
    </source>
</evidence>
<reference evidence="2 3" key="1">
    <citation type="journal article" date="2011" name="BMC Genomics">
        <title>Insight into cross-talk between intra-amoebal pathogens.</title>
        <authorList>
            <person name="Gimenez G."/>
            <person name="Bertelli C."/>
            <person name="Moliner C."/>
            <person name="Robert C."/>
            <person name="Raoult D."/>
            <person name="Fournier P.E."/>
            <person name="Greub G."/>
        </authorList>
    </citation>
    <scope>NUCLEOTIDE SEQUENCE [LARGE SCALE GENOMIC DNA]</scope>
    <source>
        <strain evidence="2 3">LLAP12</strain>
    </source>
</reference>
<dbReference type="HOGENOM" id="CLU_169481_2_1_6"/>
<dbReference type="eggNOG" id="ENOG50311M8">
    <property type="taxonomic scope" value="Bacteria"/>
</dbReference>
<keyword evidence="3" id="KW-1185">Reference proteome</keyword>
<dbReference type="AlphaFoldDB" id="G9EME2"/>